<dbReference type="CDD" id="cd01392">
    <property type="entry name" value="HTH_LacI"/>
    <property type="match status" value="1"/>
</dbReference>
<keyword evidence="1" id="KW-0678">Repressor</keyword>
<dbReference type="SUPFAM" id="SSF47413">
    <property type="entry name" value="lambda repressor-like DNA-binding domains"/>
    <property type="match status" value="1"/>
</dbReference>
<dbReference type="PROSITE" id="PS50932">
    <property type="entry name" value="HTH_LACI_2"/>
    <property type="match status" value="1"/>
</dbReference>
<dbReference type="Gene3D" id="1.10.260.40">
    <property type="entry name" value="lambda repressor-like DNA-binding domains"/>
    <property type="match status" value="1"/>
</dbReference>
<proteinExistence type="predicted"/>
<dbReference type="Proteomes" id="UP000182321">
    <property type="component" value="Unassembled WGS sequence"/>
</dbReference>
<feature type="domain" description="HTH lacI-type" evidence="5">
    <location>
        <begin position="5"/>
        <end position="49"/>
    </location>
</feature>
<evidence type="ECO:0000256" key="1">
    <source>
        <dbReference type="ARBA" id="ARBA00022491"/>
    </source>
</evidence>
<gene>
    <name evidence="6" type="ORF">SAMN02910377_01176</name>
</gene>
<organism evidence="6 7">
    <name type="scientific">Pseudobutyrivibrio ruminis</name>
    <dbReference type="NCBI Taxonomy" id="46206"/>
    <lineage>
        <taxon>Bacteria</taxon>
        <taxon>Bacillati</taxon>
        <taxon>Bacillota</taxon>
        <taxon>Clostridia</taxon>
        <taxon>Lachnospirales</taxon>
        <taxon>Lachnospiraceae</taxon>
        <taxon>Pseudobutyrivibrio</taxon>
    </lineage>
</organism>
<dbReference type="Pfam" id="PF00356">
    <property type="entry name" value="LacI"/>
    <property type="match status" value="1"/>
</dbReference>
<dbReference type="InterPro" id="IPR046335">
    <property type="entry name" value="LacI/GalR-like_sensor"/>
</dbReference>
<protein>
    <submittedName>
        <fullName evidence="6">LacI family transcriptional regulator</fullName>
    </submittedName>
</protein>
<evidence type="ECO:0000256" key="3">
    <source>
        <dbReference type="ARBA" id="ARBA00023125"/>
    </source>
</evidence>
<dbReference type="PANTHER" id="PTHR30146:SF148">
    <property type="entry name" value="HTH-TYPE TRANSCRIPTIONAL REPRESSOR PURR-RELATED"/>
    <property type="match status" value="1"/>
</dbReference>
<sequence length="351" mass="39227">MANKVTIQDIADALGVSRNTVSKAINNTGILADATREKVLAKAVEMGYKQFSYANSVSDIFGGSIVKKPEHTGEIALFTGSFLDNSHFASTMLDKFQHEITDLGYSMLMHRVTPANIADMVLPASFNRERTKGIICVEMFNQKYCEMLCSLGIPMLFVDAPVESYSNQLEADVLMMDNSAGFFNLISNMKERGVKKIGFVGQANHCRSFFERYMAFRNAMYLNGLPIDEKFCLTDIHPHGPEYFANLFKVISALDELPELLICVNDFIAIDIINCLKVMGLSYPKDVMVAGFDDSAESKVMTPALTTCHIHSQIMGFTAANLLVSRIEQPDLNYRTVYTETNLIYRESTRD</sequence>
<dbReference type="RefSeq" id="WP_074790205.1">
    <property type="nucleotide sequence ID" value="NZ_FNZX01000006.1"/>
</dbReference>
<evidence type="ECO:0000313" key="7">
    <source>
        <dbReference type="Proteomes" id="UP000182321"/>
    </source>
</evidence>
<evidence type="ECO:0000313" key="6">
    <source>
        <dbReference type="EMBL" id="SEK54819.1"/>
    </source>
</evidence>
<reference evidence="7" key="1">
    <citation type="submission" date="2016-10" db="EMBL/GenBank/DDBJ databases">
        <authorList>
            <person name="Varghese N."/>
        </authorList>
    </citation>
    <scope>NUCLEOTIDE SEQUENCE [LARGE SCALE GENOMIC DNA]</scope>
    <source>
        <strain evidence="7">ACV-9</strain>
    </source>
</reference>
<keyword evidence="3" id="KW-0238">DNA-binding</keyword>
<evidence type="ECO:0000256" key="4">
    <source>
        <dbReference type="ARBA" id="ARBA00023163"/>
    </source>
</evidence>
<dbReference type="Gene3D" id="3.40.50.2300">
    <property type="match status" value="2"/>
</dbReference>
<dbReference type="InterPro" id="IPR010982">
    <property type="entry name" value="Lambda_DNA-bd_dom_sf"/>
</dbReference>
<dbReference type="SMART" id="SM00354">
    <property type="entry name" value="HTH_LACI"/>
    <property type="match status" value="1"/>
</dbReference>
<dbReference type="AlphaFoldDB" id="A0A1H7HX36"/>
<dbReference type="Pfam" id="PF13377">
    <property type="entry name" value="Peripla_BP_3"/>
    <property type="match status" value="1"/>
</dbReference>
<dbReference type="GO" id="GO:0003700">
    <property type="term" value="F:DNA-binding transcription factor activity"/>
    <property type="evidence" value="ECO:0007669"/>
    <property type="project" value="TreeGrafter"/>
</dbReference>
<dbReference type="PANTHER" id="PTHR30146">
    <property type="entry name" value="LACI-RELATED TRANSCRIPTIONAL REPRESSOR"/>
    <property type="match status" value="1"/>
</dbReference>
<dbReference type="InterPro" id="IPR000843">
    <property type="entry name" value="HTH_LacI"/>
</dbReference>
<evidence type="ECO:0000256" key="2">
    <source>
        <dbReference type="ARBA" id="ARBA00023015"/>
    </source>
</evidence>
<accession>A0A1H7HX36</accession>
<evidence type="ECO:0000259" key="5">
    <source>
        <dbReference type="PROSITE" id="PS50932"/>
    </source>
</evidence>
<keyword evidence="7" id="KW-1185">Reference proteome</keyword>
<keyword evidence="2" id="KW-0805">Transcription regulation</keyword>
<dbReference type="SUPFAM" id="SSF53822">
    <property type="entry name" value="Periplasmic binding protein-like I"/>
    <property type="match status" value="1"/>
</dbReference>
<dbReference type="EMBL" id="FNZX01000006">
    <property type="protein sequence ID" value="SEK54819.1"/>
    <property type="molecule type" value="Genomic_DNA"/>
</dbReference>
<dbReference type="InterPro" id="IPR028082">
    <property type="entry name" value="Peripla_BP_I"/>
</dbReference>
<dbReference type="GO" id="GO:0000976">
    <property type="term" value="F:transcription cis-regulatory region binding"/>
    <property type="evidence" value="ECO:0007669"/>
    <property type="project" value="TreeGrafter"/>
</dbReference>
<name>A0A1H7HX36_9FIRM</name>
<keyword evidence="4" id="KW-0804">Transcription</keyword>